<evidence type="ECO:0000313" key="2">
    <source>
        <dbReference type="EMBL" id="EEA91099.1"/>
    </source>
</evidence>
<name>B6G9B6_9ACTN</name>
<reference evidence="2 3" key="1">
    <citation type="submission" date="2008-10" db="EMBL/GenBank/DDBJ databases">
        <title>Draft genome sequence of Collinsella stercoris (DSM 13279).</title>
        <authorList>
            <person name="Sudarsanam P."/>
            <person name="Ley R."/>
            <person name="Guruge J."/>
            <person name="Turnbaugh P.J."/>
            <person name="Mahowald M."/>
            <person name="Liep D."/>
            <person name="Gordon J."/>
        </authorList>
    </citation>
    <scope>NUCLEOTIDE SEQUENCE [LARGE SCALE GENOMIC DNA]</scope>
    <source>
        <strain evidence="2 3">DSM 13279</strain>
    </source>
</reference>
<comment type="caution">
    <text evidence="2">The sequence shown here is derived from an EMBL/GenBank/DDBJ whole genome shotgun (WGS) entry which is preliminary data.</text>
</comment>
<dbReference type="Proteomes" id="UP000003560">
    <property type="component" value="Unassembled WGS sequence"/>
</dbReference>
<protein>
    <submittedName>
        <fullName evidence="2">Uncharacterized protein</fullName>
    </submittedName>
</protein>
<accession>B6G9B6</accession>
<feature type="region of interest" description="Disordered" evidence="1">
    <location>
        <begin position="12"/>
        <end position="81"/>
    </location>
</feature>
<dbReference type="HOGENOM" id="CLU_2567965_0_0_11"/>
<organism evidence="2 3">
    <name type="scientific">Collinsella stercoris DSM 13279</name>
    <dbReference type="NCBI Taxonomy" id="445975"/>
    <lineage>
        <taxon>Bacteria</taxon>
        <taxon>Bacillati</taxon>
        <taxon>Actinomycetota</taxon>
        <taxon>Coriobacteriia</taxon>
        <taxon>Coriobacteriales</taxon>
        <taxon>Coriobacteriaceae</taxon>
        <taxon>Collinsella</taxon>
    </lineage>
</organism>
<evidence type="ECO:0000313" key="3">
    <source>
        <dbReference type="Proteomes" id="UP000003560"/>
    </source>
</evidence>
<feature type="compositionally biased region" description="Basic and acidic residues" evidence="1">
    <location>
        <begin position="43"/>
        <end position="54"/>
    </location>
</feature>
<evidence type="ECO:0000256" key="1">
    <source>
        <dbReference type="SAM" id="MobiDB-lite"/>
    </source>
</evidence>
<gene>
    <name evidence="2" type="ORF">COLSTE_00657</name>
</gene>
<dbReference type="STRING" id="445975.COLSTE_00657"/>
<feature type="compositionally biased region" description="Basic residues" evidence="1">
    <location>
        <begin position="69"/>
        <end position="81"/>
    </location>
</feature>
<dbReference type="AlphaFoldDB" id="B6G9B6"/>
<keyword evidence="3" id="KW-1185">Reference proteome</keyword>
<reference evidence="2 3" key="2">
    <citation type="submission" date="2008-10" db="EMBL/GenBank/DDBJ databases">
        <authorList>
            <person name="Fulton L."/>
            <person name="Clifton S."/>
            <person name="Fulton B."/>
            <person name="Xu J."/>
            <person name="Minx P."/>
            <person name="Pepin K.H."/>
            <person name="Johnson M."/>
            <person name="Thiruvilangam P."/>
            <person name="Bhonagiri V."/>
            <person name="Nash W.E."/>
            <person name="Mardis E.R."/>
            <person name="Wilson R.K."/>
        </authorList>
    </citation>
    <scope>NUCLEOTIDE SEQUENCE [LARGE SCALE GENOMIC DNA]</scope>
    <source>
        <strain evidence="2 3">DSM 13279</strain>
    </source>
</reference>
<dbReference type="EMBL" id="ABXJ01000036">
    <property type="protein sequence ID" value="EEA91099.1"/>
    <property type="molecule type" value="Genomic_DNA"/>
</dbReference>
<sequence length="81" mass="9006">MLLDNDATYQSAGASYGASSHRLRGFARPAGSVLDRPATRHIKGSDSDHPDRKNASRRPKPEPSTCRMVRTRTLYRRATHA</sequence>
<proteinExistence type="predicted"/>